<reference evidence="4" key="1">
    <citation type="submission" date="2018-06" db="EMBL/GenBank/DDBJ databases">
        <authorList>
            <person name="Khan S.A."/>
        </authorList>
    </citation>
    <scope>NUCLEOTIDE SEQUENCE [LARGE SCALE GENOMIC DNA]</scope>
    <source>
        <strain evidence="4">DB-1506</strain>
    </source>
</reference>
<feature type="signal peptide" evidence="2">
    <location>
        <begin position="1"/>
        <end position="29"/>
    </location>
</feature>
<evidence type="ECO:0000313" key="3">
    <source>
        <dbReference type="EMBL" id="RAI60961.1"/>
    </source>
</evidence>
<organism evidence="3 4">
    <name type="scientific">Roseicella frigidaeris</name>
    <dbReference type="NCBI Taxonomy" id="2230885"/>
    <lineage>
        <taxon>Bacteria</taxon>
        <taxon>Pseudomonadati</taxon>
        <taxon>Pseudomonadota</taxon>
        <taxon>Alphaproteobacteria</taxon>
        <taxon>Acetobacterales</taxon>
        <taxon>Roseomonadaceae</taxon>
        <taxon>Roseicella</taxon>
    </lineage>
</organism>
<feature type="region of interest" description="Disordered" evidence="1">
    <location>
        <begin position="289"/>
        <end position="310"/>
    </location>
</feature>
<feature type="compositionally biased region" description="Pro residues" evidence="1">
    <location>
        <begin position="291"/>
        <end position="305"/>
    </location>
</feature>
<dbReference type="RefSeq" id="WP_111468073.1">
    <property type="nucleotide sequence ID" value="NZ_QLIX01000001.1"/>
</dbReference>
<protein>
    <recommendedName>
        <fullName evidence="5">YjbH domain-containing protein</fullName>
    </recommendedName>
</protein>
<keyword evidence="4" id="KW-1185">Reference proteome</keyword>
<dbReference type="OrthoDB" id="19542at2"/>
<name>A0A327MCL4_9PROT</name>
<dbReference type="InterPro" id="IPR010344">
    <property type="entry name" value="YbjH"/>
</dbReference>
<evidence type="ECO:0000256" key="2">
    <source>
        <dbReference type="SAM" id="SignalP"/>
    </source>
</evidence>
<dbReference type="EMBL" id="QLIX01000001">
    <property type="protein sequence ID" value="RAI60961.1"/>
    <property type="molecule type" value="Genomic_DNA"/>
</dbReference>
<proteinExistence type="predicted"/>
<keyword evidence="2" id="KW-0732">Signal</keyword>
<evidence type="ECO:0000256" key="1">
    <source>
        <dbReference type="SAM" id="MobiDB-lite"/>
    </source>
</evidence>
<gene>
    <name evidence="3" type="ORF">DOO78_02180</name>
</gene>
<accession>A0A327MCL4</accession>
<sequence>MANGARCGRLRPDRAALALLLACGAPAAAQEVPATGSDYGGAGLIEMRNARLRPDGTLEAGAALRHQRQFWFLNFQALPFLETTFRLTDRLDATRGRGMTNDRAFDLKLQLWRENAWRPALAVGLQDAIGTGLYGGEYLVASKRFGPVDVSLGMGWGRLGTGGDLPNPFRLLSGRYRTRSRDVGEGGTPAYGTWFRGEEVALFGGLEWSLPEIPTPYGAVEGLRAKIEWSGDALRDERGGYPARTDNLRGEARSRLNFGLQWQPNPWLDAGVHVVHGTDLLVRLSLRLDPARPPEPPRPPPPAIAPRPAQGDISGIAPALRAAGFRPLGVEIDGTQARIAVEGGRFPTLAQTAGRVARAIQPSLPPEVERIEVLWHRAGVPVARLVVLREAIEAGATGRGSAEEVLAAASLHPATDQSFSGGLGAPGLSWAIEPRLALQLGDPSQAVRWQAGLQAGARYGLGEGFALAGSLAQALLGNLDDGKPSNSTLPHVRSDIARYAREGKTSIPTLYAERIWTLAPDWFARLTGGLLEPMYQGVSGEVLWRPMDRPIAVGLDLAWVAQREYRQRFAALGYTVATGHASLYADLPLWNLYAVLRAGRYLAGDWGGTIELGRRFDSGIEVGAFATVTTTPFSRFGEGSFDKGIYLRFPLQLFGPETPARAGAVIRPVIRDGGQRLVVDNPLWEVTRDGRADALGRSYLGFLR</sequence>
<dbReference type="AlphaFoldDB" id="A0A327MCL4"/>
<feature type="chain" id="PRO_5016355656" description="YjbH domain-containing protein" evidence="2">
    <location>
        <begin position="30"/>
        <end position="704"/>
    </location>
</feature>
<dbReference type="Pfam" id="PF06082">
    <property type="entry name" value="YjbH"/>
    <property type="match status" value="1"/>
</dbReference>
<evidence type="ECO:0000313" key="4">
    <source>
        <dbReference type="Proteomes" id="UP000249065"/>
    </source>
</evidence>
<evidence type="ECO:0008006" key="5">
    <source>
        <dbReference type="Google" id="ProtNLM"/>
    </source>
</evidence>
<dbReference type="Proteomes" id="UP000249065">
    <property type="component" value="Unassembled WGS sequence"/>
</dbReference>
<comment type="caution">
    <text evidence="3">The sequence shown here is derived from an EMBL/GenBank/DDBJ whole genome shotgun (WGS) entry which is preliminary data.</text>
</comment>